<evidence type="ECO:0000256" key="6">
    <source>
        <dbReference type="HAMAP-Rule" id="MF_01676"/>
    </source>
</evidence>
<feature type="domain" description="Carboxymuconolactone decarboxylase-like" evidence="7">
    <location>
        <begin position="96"/>
        <end position="164"/>
    </location>
</feature>
<dbReference type="Gene3D" id="1.20.1290.10">
    <property type="entry name" value="AhpD-like"/>
    <property type="match status" value="1"/>
</dbReference>
<comment type="catalytic activity">
    <reaction evidence="6">
        <text>N(6)-[(R)-dihydrolipoyl]-L-lysyl-[lipoyl-carrier protein] + a hydroperoxide = N(6)-[(R)-lipoyl]-L-lysyl-[lipoyl-carrier protein] + an alcohol + H2O</text>
        <dbReference type="Rhea" id="RHEA:62636"/>
        <dbReference type="Rhea" id="RHEA-COMP:10502"/>
        <dbReference type="Rhea" id="RHEA-COMP:16355"/>
        <dbReference type="ChEBI" id="CHEBI:15377"/>
        <dbReference type="ChEBI" id="CHEBI:30879"/>
        <dbReference type="ChEBI" id="CHEBI:35924"/>
        <dbReference type="ChEBI" id="CHEBI:83099"/>
        <dbReference type="ChEBI" id="CHEBI:83100"/>
        <dbReference type="EC" id="1.11.1.28"/>
    </reaction>
</comment>
<dbReference type="InterPro" id="IPR003779">
    <property type="entry name" value="CMD-like"/>
</dbReference>
<keyword evidence="1 6" id="KW-0575">Peroxidase</keyword>
<keyword evidence="2 6" id="KW-0049">Antioxidant</keyword>
<feature type="disulfide bond" evidence="6">
    <location>
        <begin position="131"/>
        <end position="134"/>
    </location>
</feature>
<dbReference type="GO" id="GO:0051920">
    <property type="term" value="F:peroxiredoxin activity"/>
    <property type="evidence" value="ECO:0007669"/>
    <property type="project" value="InterPro"/>
</dbReference>
<evidence type="ECO:0000256" key="1">
    <source>
        <dbReference type="ARBA" id="ARBA00022559"/>
    </source>
</evidence>
<feature type="active site" description="Proton donor" evidence="6">
    <location>
        <position position="131"/>
    </location>
</feature>
<dbReference type="GO" id="GO:0006979">
    <property type="term" value="P:response to oxidative stress"/>
    <property type="evidence" value="ECO:0007669"/>
    <property type="project" value="InterPro"/>
</dbReference>
<dbReference type="PANTHER" id="PTHR33930">
    <property type="entry name" value="ALKYL HYDROPEROXIDE REDUCTASE AHPD"/>
    <property type="match status" value="1"/>
</dbReference>
<keyword evidence="3 6" id="KW-0560">Oxidoreductase</keyword>
<feature type="disulfide bond" description="Interchain (with AhpC); in linked form" evidence="6">
    <location>
        <position position="134"/>
    </location>
</feature>
<dbReference type="InterPro" id="IPR004675">
    <property type="entry name" value="AhpD_core"/>
</dbReference>
<accession>A0A7T5R3N2</accession>
<dbReference type="SUPFAM" id="SSF69118">
    <property type="entry name" value="AhpD-like"/>
    <property type="match status" value="1"/>
</dbReference>
<proteinExistence type="inferred from homology"/>
<protein>
    <recommendedName>
        <fullName evidence="6">Alkyl hydroperoxide reductase AhpD</fullName>
        <ecNumber evidence="6">1.11.1.28</ecNumber>
    </recommendedName>
    <alternativeName>
        <fullName evidence="6">Alkylhydroperoxidase AhpD</fullName>
    </alternativeName>
</protein>
<dbReference type="GO" id="GO:0015036">
    <property type="term" value="F:disulfide oxidoreductase activity"/>
    <property type="evidence" value="ECO:0007669"/>
    <property type="project" value="TreeGrafter"/>
</dbReference>
<dbReference type="NCBIfam" id="TIGR00778">
    <property type="entry name" value="ahpD_dom"/>
    <property type="match status" value="1"/>
</dbReference>
<dbReference type="EMBL" id="CP066681">
    <property type="protein sequence ID" value="QQG36947.1"/>
    <property type="molecule type" value="Genomic_DNA"/>
</dbReference>
<evidence type="ECO:0000256" key="5">
    <source>
        <dbReference type="ARBA" id="ARBA00023284"/>
    </source>
</evidence>
<comment type="similarity">
    <text evidence="6">Belongs to the AhpD family.</text>
</comment>
<dbReference type="HAMAP" id="MF_01676">
    <property type="entry name" value="AhpD"/>
    <property type="match status" value="1"/>
</dbReference>
<name>A0A7T5R3N2_9BACT</name>
<feature type="active site" description="Cysteine sulfenic acid (-SOH) intermediate" evidence="6">
    <location>
        <position position="134"/>
    </location>
</feature>
<keyword evidence="4 6" id="KW-1015">Disulfide bond</keyword>
<gene>
    <name evidence="6" type="primary">ahpD</name>
    <name evidence="8" type="ORF">HYS17_04025</name>
</gene>
<sequence length="186" mass="19599">MSIDSLKEALPEYARDIKLNLSTLAGEELLTEQQKWGAFLSCALAGGNEFVIQALHAEASARLGPDALNAAKAAAAIMAMNNVYYKFTGMIENAEYRTMPARLRMNVIANPGVDKLDFELWSLAVSAVNGCQFCVNAHEPILIKGGLSKEQVQTAVRIAAVVTAASCVLNGEAALQGASAIVASAA</sequence>
<dbReference type="InterPro" id="IPR029032">
    <property type="entry name" value="AhpD-like"/>
</dbReference>
<dbReference type="AlphaFoldDB" id="A0A7T5R3N2"/>
<keyword evidence="5 6" id="KW-0676">Redox-active center</keyword>
<evidence type="ECO:0000256" key="3">
    <source>
        <dbReference type="ARBA" id="ARBA00023002"/>
    </source>
</evidence>
<comment type="function">
    <text evidence="6">Antioxidant protein with alkyl hydroperoxidase activity. Required for the reduction of the AhpC active site cysteine residues and for the regeneration of the AhpC enzyme activity.</text>
</comment>
<evidence type="ECO:0000313" key="8">
    <source>
        <dbReference type="EMBL" id="QQG36947.1"/>
    </source>
</evidence>
<reference evidence="8 9" key="1">
    <citation type="submission" date="2020-07" db="EMBL/GenBank/DDBJ databases">
        <title>Huge and variable diversity of episymbiotic CPR bacteria and DPANN archaea in groundwater ecosystems.</title>
        <authorList>
            <person name="He C.Y."/>
            <person name="Keren R."/>
            <person name="Whittaker M."/>
            <person name="Farag I.F."/>
            <person name="Doudna J."/>
            <person name="Cate J.H.D."/>
            <person name="Banfield J.F."/>
        </authorList>
    </citation>
    <scope>NUCLEOTIDE SEQUENCE [LARGE SCALE GENOMIC DNA]</scope>
    <source>
        <strain evidence="8">NC_groundwater_70_Ag_B-0.1um_54_66</strain>
    </source>
</reference>
<evidence type="ECO:0000313" key="9">
    <source>
        <dbReference type="Proteomes" id="UP000595362"/>
    </source>
</evidence>
<dbReference type="GO" id="GO:0045454">
    <property type="term" value="P:cell redox homeostasis"/>
    <property type="evidence" value="ECO:0007669"/>
    <property type="project" value="TreeGrafter"/>
</dbReference>
<dbReference type="Proteomes" id="UP000595362">
    <property type="component" value="Chromosome"/>
</dbReference>
<evidence type="ECO:0000256" key="4">
    <source>
        <dbReference type="ARBA" id="ARBA00023157"/>
    </source>
</evidence>
<dbReference type="GO" id="GO:0032843">
    <property type="term" value="F:hydroperoxide reductase activity"/>
    <property type="evidence" value="ECO:0007669"/>
    <property type="project" value="InterPro"/>
</dbReference>
<organism evidence="8 9">
    <name type="scientific">Micavibrio aeruginosavorus</name>
    <dbReference type="NCBI Taxonomy" id="349221"/>
    <lineage>
        <taxon>Bacteria</taxon>
        <taxon>Pseudomonadati</taxon>
        <taxon>Bdellovibrionota</taxon>
        <taxon>Bdellovibrionia</taxon>
        <taxon>Bdellovibrionales</taxon>
        <taxon>Pseudobdellovibrionaceae</taxon>
        <taxon>Micavibrio</taxon>
    </lineage>
</organism>
<dbReference type="EC" id="1.11.1.28" evidence="6"/>
<evidence type="ECO:0000256" key="2">
    <source>
        <dbReference type="ARBA" id="ARBA00022862"/>
    </source>
</evidence>
<dbReference type="InterPro" id="IPR004674">
    <property type="entry name" value="AhpD"/>
</dbReference>
<dbReference type="Pfam" id="PF02627">
    <property type="entry name" value="CMD"/>
    <property type="match status" value="1"/>
</dbReference>
<dbReference type="NCBIfam" id="TIGR00777">
    <property type="entry name" value="ahpD"/>
    <property type="match status" value="1"/>
</dbReference>
<evidence type="ECO:0000259" key="7">
    <source>
        <dbReference type="Pfam" id="PF02627"/>
    </source>
</evidence>
<dbReference type="PANTHER" id="PTHR33930:SF7">
    <property type="entry name" value="ALKYL HYDROPEROXIDE REDUCTASE AHPD"/>
    <property type="match status" value="1"/>
</dbReference>